<organism evidence="2 3">
    <name type="scientific">Sphaerosporella brunnea</name>
    <dbReference type="NCBI Taxonomy" id="1250544"/>
    <lineage>
        <taxon>Eukaryota</taxon>
        <taxon>Fungi</taxon>
        <taxon>Dikarya</taxon>
        <taxon>Ascomycota</taxon>
        <taxon>Pezizomycotina</taxon>
        <taxon>Pezizomycetes</taxon>
        <taxon>Pezizales</taxon>
        <taxon>Pyronemataceae</taxon>
        <taxon>Sphaerosporella</taxon>
    </lineage>
</organism>
<sequence>MDRIFAQFYNLLYYQEGLAAQDVRWENGQEERSIRRETAQEAQKGMDQQRDSMPFRPGVTVRPGFISRPEYTQAERDLCFTLFGDSLTPVMRLYTHSFKLIDGKRGIRLQEKASLHLARKP</sequence>
<accession>A0A5J5ETM9</accession>
<name>A0A5J5ETM9_9PEZI</name>
<dbReference type="AlphaFoldDB" id="A0A5J5ETM9"/>
<proteinExistence type="predicted"/>
<reference evidence="2 3" key="1">
    <citation type="submission" date="2019-09" db="EMBL/GenBank/DDBJ databases">
        <title>Draft genome of the ectomycorrhizal ascomycete Sphaerosporella brunnea.</title>
        <authorList>
            <consortium name="DOE Joint Genome Institute"/>
            <person name="Benucci G.M."/>
            <person name="Marozzi G."/>
            <person name="Antonielli L."/>
            <person name="Sanchez S."/>
            <person name="Marco P."/>
            <person name="Wang X."/>
            <person name="Falini L.B."/>
            <person name="Barry K."/>
            <person name="Haridas S."/>
            <person name="Lipzen A."/>
            <person name="Labutti K."/>
            <person name="Grigoriev I.V."/>
            <person name="Murat C."/>
            <person name="Martin F."/>
            <person name="Albertini E."/>
            <person name="Donnini D."/>
            <person name="Bonito G."/>
        </authorList>
    </citation>
    <scope>NUCLEOTIDE SEQUENCE [LARGE SCALE GENOMIC DNA]</scope>
    <source>
        <strain evidence="2 3">Sb_GMNB300</strain>
    </source>
</reference>
<dbReference type="InParanoid" id="A0A5J5ETM9"/>
<comment type="caution">
    <text evidence="2">The sequence shown here is derived from an EMBL/GenBank/DDBJ whole genome shotgun (WGS) entry which is preliminary data.</text>
</comment>
<protein>
    <submittedName>
        <fullName evidence="2">Uncharacterized protein</fullName>
    </submittedName>
</protein>
<evidence type="ECO:0000256" key="1">
    <source>
        <dbReference type="SAM" id="MobiDB-lite"/>
    </source>
</evidence>
<keyword evidence="3" id="KW-1185">Reference proteome</keyword>
<feature type="compositionally biased region" description="Basic and acidic residues" evidence="1">
    <location>
        <begin position="29"/>
        <end position="39"/>
    </location>
</feature>
<evidence type="ECO:0000313" key="3">
    <source>
        <dbReference type="Proteomes" id="UP000326924"/>
    </source>
</evidence>
<gene>
    <name evidence="2" type="ORF">FN846DRAFT_891364</name>
</gene>
<evidence type="ECO:0000313" key="2">
    <source>
        <dbReference type="EMBL" id="KAA8902841.1"/>
    </source>
</evidence>
<dbReference type="Proteomes" id="UP000326924">
    <property type="component" value="Unassembled WGS sequence"/>
</dbReference>
<dbReference type="EMBL" id="VXIS01000126">
    <property type="protein sequence ID" value="KAA8902841.1"/>
    <property type="molecule type" value="Genomic_DNA"/>
</dbReference>
<feature type="region of interest" description="Disordered" evidence="1">
    <location>
        <begin position="29"/>
        <end position="60"/>
    </location>
</feature>